<sequence length="198" mass="20886">MLLSKQLCSFSIFRTGIRLPIRPFRMASSFLPPSIHEIAVEVSSILKVRSETVCVAETAAGGLISAAILSTPGASKVYKGGLTLYTLESRIAFAGWTEETRAAYKGPTEDVVKGLAENVRRTLGATYCVCESGTAGPTGGNTRNRTPGYVALAVAAERGTSTKEVETGLGGDREGNMVAFAVEGLKLLRDVIKGDAKL</sequence>
<accession>A0ABR4A289</accession>
<feature type="domain" description="CinA C-terminal" evidence="1">
    <location>
        <begin position="37"/>
        <end position="191"/>
    </location>
</feature>
<keyword evidence="3" id="KW-1185">Reference proteome</keyword>
<name>A0ABR4A289_9LECA</name>
<dbReference type="InterPro" id="IPR036653">
    <property type="entry name" value="CinA-like_C"/>
</dbReference>
<dbReference type="Proteomes" id="UP001590950">
    <property type="component" value="Unassembled WGS sequence"/>
</dbReference>
<evidence type="ECO:0000313" key="2">
    <source>
        <dbReference type="EMBL" id="KAL2039763.1"/>
    </source>
</evidence>
<evidence type="ECO:0000259" key="1">
    <source>
        <dbReference type="Pfam" id="PF02464"/>
    </source>
</evidence>
<dbReference type="EMBL" id="JBEFKJ010000024">
    <property type="protein sequence ID" value="KAL2039763.1"/>
    <property type="molecule type" value="Genomic_DNA"/>
</dbReference>
<reference evidence="2 3" key="1">
    <citation type="submission" date="2024-09" db="EMBL/GenBank/DDBJ databases">
        <title>Rethinking Asexuality: The Enigmatic Case of Functional Sexual Genes in Lepraria (Stereocaulaceae).</title>
        <authorList>
            <person name="Doellman M."/>
            <person name="Sun Y."/>
            <person name="Barcenas-Pena A."/>
            <person name="Lumbsch H.T."/>
            <person name="Grewe F."/>
        </authorList>
    </citation>
    <scope>NUCLEOTIDE SEQUENCE [LARGE SCALE GENOMIC DNA]</scope>
    <source>
        <strain evidence="2 3">Mercado 3170</strain>
    </source>
</reference>
<dbReference type="Pfam" id="PF02464">
    <property type="entry name" value="CinA"/>
    <property type="match status" value="1"/>
</dbReference>
<dbReference type="SUPFAM" id="SSF142433">
    <property type="entry name" value="CinA-like"/>
    <property type="match status" value="1"/>
</dbReference>
<protein>
    <recommendedName>
        <fullName evidence="1">CinA C-terminal domain-containing protein</fullName>
    </recommendedName>
</protein>
<proteinExistence type="predicted"/>
<dbReference type="Gene3D" id="3.90.950.20">
    <property type="entry name" value="CinA-like"/>
    <property type="match status" value="1"/>
</dbReference>
<evidence type="ECO:0000313" key="3">
    <source>
        <dbReference type="Proteomes" id="UP001590950"/>
    </source>
</evidence>
<organism evidence="2 3">
    <name type="scientific">Stereocaulon virgatum</name>
    <dbReference type="NCBI Taxonomy" id="373712"/>
    <lineage>
        <taxon>Eukaryota</taxon>
        <taxon>Fungi</taxon>
        <taxon>Dikarya</taxon>
        <taxon>Ascomycota</taxon>
        <taxon>Pezizomycotina</taxon>
        <taxon>Lecanoromycetes</taxon>
        <taxon>OSLEUM clade</taxon>
        <taxon>Lecanoromycetidae</taxon>
        <taxon>Lecanorales</taxon>
        <taxon>Lecanorineae</taxon>
        <taxon>Stereocaulaceae</taxon>
        <taxon>Stereocaulon</taxon>
    </lineage>
</organism>
<gene>
    <name evidence="2" type="ORF">N7G274_007622</name>
</gene>
<comment type="caution">
    <text evidence="2">The sequence shown here is derived from an EMBL/GenBank/DDBJ whole genome shotgun (WGS) entry which is preliminary data.</text>
</comment>
<dbReference type="InterPro" id="IPR008136">
    <property type="entry name" value="CinA_C"/>
</dbReference>